<dbReference type="GeneID" id="96868470"/>
<protein>
    <submittedName>
        <fullName evidence="1">DUF6421 family protein</fullName>
    </submittedName>
</protein>
<evidence type="ECO:0000313" key="2">
    <source>
        <dbReference type="Proteomes" id="UP000831759"/>
    </source>
</evidence>
<organism evidence="1 2">
    <name type="scientific">Alcaligenes aquatilis</name>
    <dbReference type="NCBI Taxonomy" id="323284"/>
    <lineage>
        <taxon>Bacteria</taxon>
        <taxon>Pseudomonadati</taxon>
        <taxon>Pseudomonadota</taxon>
        <taxon>Betaproteobacteria</taxon>
        <taxon>Burkholderiales</taxon>
        <taxon>Alcaligenaceae</taxon>
        <taxon>Alcaligenes</taxon>
    </lineage>
</organism>
<evidence type="ECO:0000313" key="1">
    <source>
        <dbReference type="EMBL" id="UQN37250.1"/>
    </source>
</evidence>
<dbReference type="EMBL" id="CP094619">
    <property type="protein sequence ID" value="UQN37250.1"/>
    <property type="molecule type" value="Genomic_DNA"/>
</dbReference>
<dbReference type="Proteomes" id="UP000831759">
    <property type="component" value="Chromosome"/>
</dbReference>
<keyword evidence="2" id="KW-1185">Reference proteome</keyword>
<reference evidence="1 2" key="1">
    <citation type="journal article" date="2022" name="Int. J. Syst. Evol. Microbiol.">
        <title>Characterization of Alcaligenes aquatilis as a novel member of heterotrophic nitrifier-aerobic denitrifier and its performance in treating piggery wastewater.</title>
        <authorList>
            <person name="Cao X."/>
            <person name="Zhao B."/>
            <person name="Wu Y."/>
            <person name="Huang J."/>
            <person name="Wang H."/>
            <person name="Sun X."/>
            <person name="Li S."/>
        </authorList>
    </citation>
    <scope>NUCLEOTIDE SEQUENCE [LARGE SCALE GENOMIC DNA]</scope>
    <source>
        <strain evidence="1 2">AS1</strain>
    </source>
</reference>
<dbReference type="Pfam" id="PF19985">
    <property type="entry name" value="DUF6421"/>
    <property type="match status" value="1"/>
</dbReference>
<sequence>MEKNIENQKIINKFNTLKSKYEYGIRLKDEKSYQSLMNELILLESSFNNKIIKNFLIDIKTTKEGTLTLKKTIESINNSNNENFITSIFNIPYEPTMGIDACFYELINIEPALKKYKTNAVPILLKEKTKGFDAPHMVAIFPENHEGIIASKGDKIFYLVNKFAIRHLNTTQKIIQSCVDTNSLKRLRNITYQDMEDAVVYWVYLHEHHHQNVGNLPIPEYLNLKSSKLLAGLEELRVDIGSMLLLYEGHNKFIKNNIFLFEFILSERLLRYGVDGLKYNRNNKIAPSYDALSSYMFFNLLEKKDGIKIKNNKIIINEKIIYTLKEIYKEINETELKIKKSNTEDRKKIMLEFAKKCLGDEKPESYISHPFYNKIREKINHQI</sequence>
<gene>
    <name evidence="1" type="ORF">MTR80_05980</name>
</gene>
<accession>A0ABY4NL32</accession>
<proteinExistence type="predicted"/>
<name>A0ABY4NL32_9BURK</name>
<dbReference type="RefSeq" id="WP_249461838.1">
    <property type="nucleotide sequence ID" value="NZ_CP094619.1"/>
</dbReference>
<dbReference type="InterPro" id="IPR046306">
    <property type="entry name" value="DUF6421"/>
</dbReference>